<reference evidence="2 3" key="2">
    <citation type="submission" date="2018-11" db="EMBL/GenBank/DDBJ databases">
        <authorList>
            <consortium name="Pathogen Informatics"/>
        </authorList>
    </citation>
    <scope>NUCLEOTIDE SEQUENCE [LARGE SCALE GENOMIC DNA]</scope>
</reference>
<protein>
    <submittedName>
        <fullName evidence="4">Ammonium_transp domain-containing protein</fullName>
    </submittedName>
</protein>
<keyword evidence="1" id="KW-0472">Membrane</keyword>
<dbReference type="Proteomes" id="UP000270296">
    <property type="component" value="Unassembled WGS sequence"/>
</dbReference>
<dbReference type="WBParaSite" id="SBAD_0001123101-mRNA-1">
    <property type="protein sequence ID" value="SBAD_0001123101-mRNA-1"/>
    <property type="gene ID" value="SBAD_0001123101"/>
</dbReference>
<evidence type="ECO:0000256" key="1">
    <source>
        <dbReference type="SAM" id="Phobius"/>
    </source>
</evidence>
<keyword evidence="1" id="KW-0812">Transmembrane</keyword>
<organism evidence="4">
    <name type="scientific">Soboliphyme baturini</name>
    <dbReference type="NCBI Taxonomy" id="241478"/>
    <lineage>
        <taxon>Eukaryota</taxon>
        <taxon>Metazoa</taxon>
        <taxon>Ecdysozoa</taxon>
        <taxon>Nematoda</taxon>
        <taxon>Enoplea</taxon>
        <taxon>Dorylaimia</taxon>
        <taxon>Dioctophymatida</taxon>
        <taxon>Dioctophymatoidea</taxon>
        <taxon>Soboliphymatidae</taxon>
        <taxon>Soboliphyme</taxon>
    </lineage>
</organism>
<keyword evidence="1" id="KW-1133">Transmembrane helix</keyword>
<accession>A0A183J4Q7</accession>
<gene>
    <name evidence="2" type="ORF">SBAD_LOCUS10855</name>
</gene>
<sequence length="77" mass="8471">MLCERGRKNERVLHTEAITDSRPSFVTALLTGWLNGWMLCSHAMAIAIAIIVSPSLRSSNHLNGVSVQHSNGRRTSL</sequence>
<keyword evidence="3" id="KW-1185">Reference proteome</keyword>
<evidence type="ECO:0000313" key="3">
    <source>
        <dbReference type="Proteomes" id="UP000270296"/>
    </source>
</evidence>
<proteinExistence type="predicted"/>
<reference evidence="4" key="1">
    <citation type="submission" date="2016-06" db="UniProtKB">
        <authorList>
            <consortium name="WormBaseParasite"/>
        </authorList>
    </citation>
    <scope>IDENTIFICATION</scope>
</reference>
<name>A0A183J4Q7_9BILA</name>
<dbReference type="AlphaFoldDB" id="A0A183J4Q7"/>
<evidence type="ECO:0000313" key="2">
    <source>
        <dbReference type="EMBL" id="VDP35109.1"/>
    </source>
</evidence>
<dbReference type="EMBL" id="UZAM01014665">
    <property type="protein sequence ID" value="VDP35109.1"/>
    <property type="molecule type" value="Genomic_DNA"/>
</dbReference>
<feature type="transmembrane region" description="Helical" evidence="1">
    <location>
        <begin position="32"/>
        <end position="52"/>
    </location>
</feature>
<evidence type="ECO:0000313" key="4">
    <source>
        <dbReference type="WBParaSite" id="SBAD_0001123101-mRNA-1"/>
    </source>
</evidence>